<evidence type="ECO:0000313" key="3">
    <source>
        <dbReference type="Proteomes" id="UP000625210"/>
    </source>
</evidence>
<organism evidence="2 3">
    <name type="scientific">Marinithermofilum abyssi</name>
    <dbReference type="NCBI Taxonomy" id="1571185"/>
    <lineage>
        <taxon>Bacteria</taxon>
        <taxon>Bacillati</taxon>
        <taxon>Bacillota</taxon>
        <taxon>Bacilli</taxon>
        <taxon>Bacillales</taxon>
        <taxon>Thermoactinomycetaceae</taxon>
        <taxon>Marinithermofilum</taxon>
    </lineage>
</organism>
<dbReference type="RefSeq" id="WP_188646540.1">
    <property type="nucleotide sequence ID" value="NZ_BMHQ01000002.1"/>
</dbReference>
<dbReference type="PANTHER" id="PTHR15020">
    <property type="entry name" value="FLAVIN REDUCTASE-RELATED"/>
    <property type="match status" value="1"/>
</dbReference>
<dbReference type="Proteomes" id="UP000625210">
    <property type="component" value="Unassembled WGS sequence"/>
</dbReference>
<dbReference type="PANTHER" id="PTHR15020:SF50">
    <property type="entry name" value="UPF0659 PROTEIN YMR090W"/>
    <property type="match status" value="1"/>
</dbReference>
<sequence>MKVLVIGANGKTGRIIVELLGKSAHQVRAMIRHEEQAPALEKLGAETVVADLEKDVSHALEGCDAVIFAAGSGSHTGPDKTIAVDQEGAIRSMEIAETLGVNRYIMLSSLRSNEPEKGPEKIQHYLLAKKKADDHLRSTRLNYTIVRPGRLSDDVGTGKVNLAERLEFQPDPIPRADVAQTLVTCLDVSNTQHKSFDLLSGETPIEEALKRL</sequence>
<feature type="domain" description="NAD(P)-binding" evidence="1">
    <location>
        <begin position="7"/>
        <end position="187"/>
    </location>
</feature>
<protein>
    <submittedName>
        <fullName evidence="2">NAD dependent epimerase/dehydratase</fullName>
    </submittedName>
</protein>
<evidence type="ECO:0000259" key="1">
    <source>
        <dbReference type="Pfam" id="PF13460"/>
    </source>
</evidence>
<keyword evidence="3" id="KW-1185">Reference proteome</keyword>
<reference evidence="2" key="2">
    <citation type="submission" date="2020-09" db="EMBL/GenBank/DDBJ databases">
        <authorList>
            <person name="Sun Q."/>
            <person name="Zhou Y."/>
        </authorList>
    </citation>
    <scope>NUCLEOTIDE SEQUENCE</scope>
    <source>
        <strain evidence="2">CGMCC 1.15179</strain>
    </source>
</reference>
<name>A0A8J2VEK1_9BACL</name>
<dbReference type="InterPro" id="IPR016040">
    <property type="entry name" value="NAD(P)-bd_dom"/>
</dbReference>
<dbReference type="EMBL" id="BMHQ01000002">
    <property type="protein sequence ID" value="GGE08561.1"/>
    <property type="molecule type" value="Genomic_DNA"/>
</dbReference>
<dbReference type="CDD" id="cd05243">
    <property type="entry name" value="SDR_a5"/>
    <property type="match status" value="1"/>
</dbReference>
<dbReference type="AlphaFoldDB" id="A0A8J2VEK1"/>
<dbReference type="Gene3D" id="3.40.50.720">
    <property type="entry name" value="NAD(P)-binding Rossmann-like Domain"/>
    <property type="match status" value="1"/>
</dbReference>
<proteinExistence type="predicted"/>
<comment type="caution">
    <text evidence="2">The sequence shown here is derived from an EMBL/GenBank/DDBJ whole genome shotgun (WGS) entry which is preliminary data.</text>
</comment>
<dbReference type="SUPFAM" id="SSF51735">
    <property type="entry name" value="NAD(P)-binding Rossmann-fold domains"/>
    <property type="match status" value="1"/>
</dbReference>
<accession>A0A8J2VEK1</accession>
<dbReference type="InterPro" id="IPR036291">
    <property type="entry name" value="NAD(P)-bd_dom_sf"/>
</dbReference>
<reference evidence="2" key="1">
    <citation type="journal article" date="2014" name="Int. J. Syst. Evol. Microbiol.">
        <title>Complete genome sequence of Corynebacterium casei LMG S-19264T (=DSM 44701T), isolated from a smear-ripened cheese.</title>
        <authorList>
            <consortium name="US DOE Joint Genome Institute (JGI-PGF)"/>
            <person name="Walter F."/>
            <person name="Albersmeier A."/>
            <person name="Kalinowski J."/>
            <person name="Ruckert C."/>
        </authorList>
    </citation>
    <scope>NUCLEOTIDE SEQUENCE</scope>
    <source>
        <strain evidence="2">CGMCC 1.15179</strain>
    </source>
</reference>
<dbReference type="Pfam" id="PF13460">
    <property type="entry name" value="NAD_binding_10"/>
    <property type="match status" value="1"/>
</dbReference>
<gene>
    <name evidence="2" type="ORF">GCM10011571_07340</name>
</gene>
<evidence type="ECO:0000313" key="2">
    <source>
        <dbReference type="EMBL" id="GGE08561.1"/>
    </source>
</evidence>